<reference evidence="6" key="1">
    <citation type="submission" date="2016-10" db="EMBL/GenBank/DDBJ databases">
        <authorList>
            <person name="Varghese N."/>
            <person name="Submissions S."/>
        </authorList>
    </citation>
    <scope>NUCLEOTIDE SEQUENCE [LARGE SCALE GENOMIC DNA]</scope>
    <source>
        <strain evidence="6">DSM 18609</strain>
    </source>
</reference>
<name>A0A1G7CAP9_9SPHI</name>
<dbReference type="SMART" id="SM00710">
    <property type="entry name" value="PbH1"/>
    <property type="match status" value="6"/>
</dbReference>
<sequence length="530" mass="57769">MLRLKCIRNTVKPWVQRTNKQHPDFMKTLSLSFICLFYCLAVNAQTKTFNIVDFGAKPGLEHLNTTAIQTTINAAGKSGGRVIVPSGQFVTGPIELKSGVELYLNEGAELLGSINRLDYGKAAAAALISANGQHNIALNGKGTINGRGREIVKSLLQLLHDGTLQDETWIVKRPSEYNRPRLIAFTDCEEIKVKNLTIKNSAGWVQDFAGCNKIMIDSITVESTEYWNNDGIDLVNSKNVSITNCNIDAADDGICLKSEGRPGICENISVANCTIRSSASGFKIGTGSYGGFRNIKVRNITVYNTYRSAIALEAVDGGFIEDVDIAGVTAKYTGNAVFIRLGHRNKDAQYSSVKNIRIADLKADIPNAKPDAGYPIEGPLPKTGPHNLLPAVIAGVPGHFIENVSLENIEITYGGGASKSIAHIPLEQLDQVTENEAGYPEFSMFGELPAWGFYVRHAKGISFKNIKLNYKATDFRPAFVFDEVSTLNIDGLEIAQSENPHTIILKKTDHTTIKNTKQPANIKEAVKTLP</sequence>
<dbReference type="AlphaFoldDB" id="A0A1G7CAP9"/>
<dbReference type="GO" id="GO:0005975">
    <property type="term" value="P:carbohydrate metabolic process"/>
    <property type="evidence" value="ECO:0007669"/>
    <property type="project" value="InterPro"/>
</dbReference>
<dbReference type="EMBL" id="FMZH01000018">
    <property type="protein sequence ID" value="SDE35790.1"/>
    <property type="molecule type" value="Genomic_DNA"/>
</dbReference>
<dbReference type="SUPFAM" id="SSF51126">
    <property type="entry name" value="Pectin lyase-like"/>
    <property type="match status" value="1"/>
</dbReference>
<dbReference type="InterPro" id="IPR006626">
    <property type="entry name" value="PbH1"/>
</dbReference>
<dbReference type="STRING" id="390242.SAMN04488024_11837"/>
<proteinExistence type="inferred from homology"/>
<evidence type="ECO:0000256" key="4">
    <source>
        <dbReference type="RuleBase" id="RU361169"/>
    </source>
</evidence>
<keyword evidence="3 4" id="KW-0326">Glycosidase</keyword>
<gene>
    <name evidence="5" type="ORF">SAMN04488024_11837</name>
</gene>
<organism evidence="5 6">
    <name type="scientific">Pedobacter soli</name>
    <dbReference type="NCBI Taxonomy" id="390242"/>
    <lineage>
        <taxon>Bacteria</taxon>
        <taxon>Pseudomonadati</taxon>
        <taxon>Bacteroidota</taxon>
        <taxon>Sphingobacteriia</taxon>
        <taxon>Sphingobacteriales</taxon>
        <taxon>Sphingobacteriaceae</taxon>
        <taxon>Pedobacter</taxon>
    </lineage>
</organism>
<dbReference type="Pfam" id="PF00295">
    <property type="entry name" value="Glyco_hydro_28"/>
    <property type="match status" value="1"/>
</dbReference>
<evidence type="ECO:0000256" key="2">
    <source>
        <dbReference type="ARBA" id="ARBA00022801"/>
    </source>
</evidence>
<keyword evidence="2 4" id="KW-0378">Hydrolase</keyword>
<dbReference type="Gene3D" id="2.160.20.10">
    <property type="entry name" value="Single-stranded right-handed beta-helix, Pectin lyase-like"/>
    <property type="match status" value="1"/>
</dbReference>
<dbReference type="InterPro" id="IPR000743">
    <property type="entry name" value="Glyco_hydro_28"/>
</dbReference>
<dbReference type="InterPro" id="IPR051801">
    <property type="entry name" value="GH28_Enzymes"/>
</dbReference>
<dbReference type="PANTHER" id="PTHR31339:SF9">
    <property type="entry name" value="PLASMIN AND FIBRONECTIN-BINDING PROTEIN A"/>
    <property type="match status" value="1"/>
</dbReference>
<evidence type="ECO:0000256" key="1">
    <source>
        <dbReference type="ARBA" id="ARBA00008834"/>
    </source>
</evidence>
<dbReference type="GO" id="GO:0004650">
    <property type="term" value="F:polygalacturonase activity"/>
    <property type="evidence" value="ECO:0007669"/>
    <property type="project" value="InterPro"/>
</dbReference>
<protein>
    <submittedName>
        <fullName evidence="5">Glycosyl hydrolases family 28</fullName>
    </submittedName>
</protein>
<dbReference type="InterPro" id="IPR012334">
    <property type="entry name" value="Pectin_lyas_fold"/>
</dbReference>
<evidence type="ECO:0000313" key="5">
    <source>
        <dbReference type="EMBL" id="SDE35790.1"/>
    </source>
</evidence>
<comment type="similarity">
    <text evidence="1 4">Belongs to the glycosyl hydrolase 28 family.</text>
</comment>
<dbReference type="Proteomes" id="UP000199455">
    <property type="component" value="Unassembled WGS sequence"/>
</dbReference>
<dbReference type="PANTHER" id="PTHR31339">
    <property type="entry name" value="PECTIN LYASE-RELATED"/>
    <property type="match status" value="1"/>
</dbReference>
<evidence type="ECO:0000256" key="3">
    <source>
        <dbReference type="ARBA" id="ARBA00023295"/>
    </source>
</evidence>
<keyword evidence="6" id="KW-1185">Reference proteome</keyword>
<evidence type="ECO:0000313" key="6">
    <source>
        <dbReference type="Proteomes" id="UP000199455"/>
    </source>
</evidence>
<accession>A0A1G7CAP9</accession>
<dbReference type="InterPro" id="IPR011050">
    <property type="entry name" value="Pectin_lyase_fold/virulence"/>
</dbReference>